<keyword evidence="3" id="KW-1185">Reference proteome</keyword>
<name>A0A511DTF1_9PSEU</name>
<protein>
    <submittedName>
        <fullName evidence="2">Uncharacterized protein</fullName>
    </submittedName>
</protein>
<evidence type="ECO:0000256" key="1">
    <source>
        <dbReference type="SAM" id="MobiDB-lite"/>
    </source>
</evidence>
<organism evidence="2 3">
    <name type="scientific">Pseudonocardia sulfidoxydans NBRC 16205</name>
    <dbReference type="NCBI Taxonomy" id="1223511"/>
    <lineage>
        <taxon>Bacteria</taxon>
        <taxon>Bacillati</taxon>
        <taxon>Actinomycetota</taxon>
        <taxon>Actinomycetes</taxon>
        <taxon>Pseudonocardiales</taxon>
        <taxon>Pseudonocardiaceae</taxon>
        <taxon>Pseudonocardia</taxon>
    </lineage>
</organism>
<gene>
    <name evidence="2" type="ORF">PSU4_60080</name>
</gene>
<sequence>MLGDHAHRAGSSGTGVVMTLDPTPPATTTPAAPAALQLPLLVCTDCGHVFSPTTAQIVALGSTGCPRCQGSTWLVSLSAPVASDPVPAPRGRDEETRHV</sequence>
<dbReference type="Proteomes" id="UP000321685">
    <property type="component" value="Unassembled WGS sequence"/>
</dbReference>
<proteinExistence type="predicted"/>
<dbReference type="EMBL" id="BJVJ01000140">
    <property type="protein sequence ID" value="GEL27054.1"/>
    <property type="molecule type" value="Genomic_DNA"/>
</dbReference>
<reference evidence="2 3" key="1">
    <citation type="submission" date="2019-07" db="EMBL/GenBank/DDBJ databases">
        <title>Whole genome shotgun sequence of Pseudonocardia sulfidoxydans NBRC 16205.</title>
        <authorList>
            <person name="Hosoyama A."/>
            <person name="Uohara A."/>
            <person name="Ohji S."/>
            <person name="Ichikawa N."/>
        </authorList>
    </citation>
    <scope>NUCLEOTIDE SEQUENCE [LARGE SCALE GENOMIC DNA]</scope>
    <source>
        <strain evidence="2 3">NBRC 16205</strain>
    </source>
</reference>
<feature type="region of interest" description="Disordered" evidence="1">
    <location>
        <begin position="1"/>
        <end position="29"/>
    </location>
</feature>
<evidence type="ECO:0000313" key="2">
    <source>
        <dbReference type="EMBL" id="GEL27054.1"/>
    </source>
</evidence>
<comment type="caution">
    <text evidence="2">The sequence shown here is derived from an EMBL/GenBank/DDBJ whole genome shotgun (WGS) entry which is preliminary data.</text>
</comment>
<evidence type="ECO:0000313" key="3">
    <source>
        <dbReference type="Proteomes" id="UP000321685"/>
    </source>
</evidence>
<accession>A0A511DTF1</accession>
<dbReference type="AlphaFoldDB" id="A0A511DTF1"/>